<dbReference type="Proteomes" id="UP000005522">
    <property type="component" value="Chromosome"/>
</dbReference>
<dbReference type="Pfam" id="PF01544">
    <property type="entry name" value="CorA"/>
    <property type="match status" value="1"/>
</dbReference>
<evidence type="ECO:0000313" key="9">
    <source>
        <dbReference type="Proteomes" id="UP000005522"/>
    </source>
</evidence>
<dbReference type="AlphaFoldDB" id="A0A059ZUP5"/>
<dbReference type="InterPro" id="IPR045863">
    <property type="entry name" value="CorA_TM1_TM2"/>
</dbReference>
<organism evidence="8 9">
    <name type="scientific">Acidithiobacillus caldus (strain ATCC 51756 / DSM 8584 / KU)</name>
    <dbReference type="NCBI Taxonomy" id="637389"/>
    <lineage>
        <taxon>Bacteria</taxon>
        <taxon>Pseudomonadati</taxon>
        <taxon>Pseudomonadota</taxon>
        <taxon>Acidithiobacillia</taxon>
        <taxon>Acidithiobacillales</taxon>
        <taxon>Acidithiobacillaceae</taxon>
        <taxon>Acidithiobacillus</taxon>
    </lineage>
</organism>
<dbReference type="SUPFAM" id="SSF143865">
    <property type="entry name" value="CorA soluble domain-like"/>
    <property type="match status" value="1"/>
</dbReference>
<evidence type="ECO:0000256" key="6">
    <source>
        <dbReference type="SAM" id="Coils"/>
    </source>
</evidence>
<evidence type="ECO:0000256" key="3">
    <source>
        <dbReference type="ARBA" id="ARBA00022692"/>
    </source>
</evidence>
<comment type="subcellular location">
    <subcellularLocation>
        <location evidence="1">Membrane</location>
        <topology evidence="1">Multi-pass membrane protein</topology>
    </subcellularLocation>
</comment>
<evidence type="ECO:0000256" key="7">
    <source>
        <dbReference type="SAM" id="Phobius"/>
    </source>
</evidence>
<dbReference type="InterPro" id="IPR045861">
    <property type="entry name" value="CorA_cytoplasmic_dom"/>
</dbReference>
<evidence type="ECO:0000256" key="4">
    <source>
        <dbReference type="ARBA" id="ARBA00022989"/>
    </source>
</evidence>
<comment type="similarity">
    <text evidence="2">Belongs to the CorA metal ion transporter (MIT) (TC 1.A.35) family.</text>
</comment>
<proteinExistence type="inferred from homology"/>
<reference evidence="8 9" key="1">
    <citation type="journal article" date="2009" name="J. Bacteriol.">
        <title>Draft genome sequence of the extremely acidophilic bacterium Acidithiobacillus caldus ATCC 51756 reveals metabolic versatility in the genus Acidithiobacillus.</title>
        <authorList>
            <person name="Valdes J."/>
            <person name="Quatrini R."/>
            <person name="Hallberg K."/>
            <person name="Dopson M."/>
            <person name="Valenzuela P.D."/>
            <person name="Holmes D.S."/>
        </authorList>
    </citation>
    <scope>NUCLEOTIDE SEQUENCE [LARGE SCALE GENOMIC DNA]</scope>
    <source>
        <strain evidence="9">ATCC 51756 / DSM 8584 / KU</strain>
    </source>
</reference>
<dbReference type="RefSeq" id="WP_004872052.1">
    <property type="nucleotide sequence ID" value="NZ_CP005986.1"/>
</dbReference>
<dbReference type="InterPro" id="IPR002523">
    <property type="entry name" value="MgTranspt_CorA/ZnTranspt_ZntB"/>
</dbReference>
<dbReference type="eggNOG" id="COG0598">
    <property type="taxonomic scope" value="Bacteria"/>
</dbReference>
<dbReference type="KEGG" id="acz:Acaty_c1305"/>
<dbReference type="GO" id="GO:0016020">
    <property type="term" value="C:membrane"/>
    <property type="evidence" value="ECO:0007669"/>
    <property type="project" value="UniProtKB-SubCell"/>
</dbReference>
<feature type="transmembrane region" description="Helical" evidence="7">
    <location>
        <begin position="251"/>
        <end position="272"/>
    </location>
</feature>
<keyword evidence="3 7" id="KW-0812">Transmembrane</keyword>
<dbReference type="SUPFAM" id="SSF144083">
    <property type="entry name" value="Magnesium transport protein CorA, transmembrane region"/>
    <property type="match status" value="1"/>
</dbReference>
<dbReference type="EMBL" id="CP005986">
    <property type="protein sequence ID" value="AIA55173.1"/>
    <property type="molecule type" value="Genomic_DNA"/>
</dbReference>
<evidence type="ECO:0000256" key="5">
    <source>
        <dbReference type="ARBA" id="ARBA00023136"/>
    </source>
</evidence>
<keyword evidence="4 7" id="KW-1133">Transmembrane helix</keyword>
<dbReference type="Gene3D" id="3.30.460.20">
    <property type="entry name" value="CorA soluble domain-like"/>
    <property type="match status" value="1"/>
</dbReference>
<accession>A0A059ZUP5</accession>
<sequence>MSTVLKDTPEAFPQGPQRLTTAGWIWLYQPDPVSIQRLAAELDVDEDFLFDVLDPDENPRLQREEDHLLGILPVPVRRDEDGGWLLRPMGFILQEETLVTISTVQWTFLQDLFSRASTEAGSAGGQRRNLLRIVQAITEIYEHALDDLVQRMAQLEDLLDSTQSNDDLFRLLEVGKAALQMHAALAGNVAVIFKLSRHHRLAWKDEEKRRLNLLVADLQAVHERAEVLSRTMNSTMDAYGGMVQNNINHGLKVLTTLALVLYIPALMATLYGVNPPIPLQDKPWIFWVVVLGSFALSGLMAAVFRYRLRWI</sequence>
<keyword evidence="5 7" id="KW-0472">Membrane</keyword>
<dbReference type="PANTHER" id="PTHR47891:SF2">
    <property type="entry name" value="MAGNESIUM AND COBALT TRANSPORTER"/>
    <property type="match status" value="1"/>
</dbReference>
<dbReference type="PANTHER" id="PTHR47891">
    <property type="entry name" value="TRANSPORTER-RELATED"/>
    <property type="match status" value="1"/>
</dbReference>
<gene>
    <name evidence="8" type="ORF">Acaty_c1305</name>
</gene>
<evidence type="ECO:0000313" key="8">
    <source>
        <dbReference type="EMBL" id="AIA55173.1"/>
    </source>
</evidence>
<keyword evidence="6" id="KW-0175">Coiled coil</keyword>
<dbReference type="Gene3D" id="1.20.58.340">
    <property type="entry name" value="Magnesium transport protein CorA, transmembrane region"/>
    <property type="match status" value="2"/>
</dbReference>
<dbReference type="InterPro" id="IPR047199">
    <property type="entry name" value="CorA-like"/>
</dbReference>
<feature type="coiled-coil region" evidence="6">
    <location>
        <begin position="138"/>
        <end position="165"/>
    </location>
</feature>
<dbReference type="HOGENOM" id="CLU_007127_8_1_6"/>
<evidence type="ECO:0000256" key="2">
    <source>
        <dbReference type="ARBA" id="ARBA00009765"/>
    </source>
</evidence>
<protein>
    <submittedName>
        <fullName evidence="8">Magnesium and cobalt transport protein CorA</fullName>
    </submittedName>
</protein>
<dbReference type="GO" id="GO:0046873">
    <property type="term" value="F:metal ion transmembrane transporter activity"/>
    <property type="evidence" value="ECO:0007669"/>
    <property type="project" value="InterPro"/>
</dbReference>
<feature type="transmembrane region" description="Helical" evidence="7">
    <location>
        <begin position="284"/>
        <end position="304"/>
    </location>
</feature>
<name>A0A059ZUP5_ACICK</name>
<dbReference type="CDD" id="cd12827">
    <property type="entry name" value="EcCorA_ZntB-like_u2"/>
    <property type="match status" value="1"/>
</dbReference>
<evidence type="ECO:0000256" key="1">
    <source>
        <dbReference type="ARBA" id="ARBA00004141"/>
    </source>
</evidence>